<keyword evidence="6" id="KW-0812">Transmembrane</keyword>
<feature type="domain" description="TonB C-terminal" evidence="11">
    <location>
        <begin position="121"/>
        <end position="218"/>
    </location>
</feature>
<keyword evidence="7" id="KW-0653">Protein transport</keyword>
<keyword evidence="4" id="KW-1003">Cell membrane</keyword>
<keyword evidence="13" id="KW-1185">Reference proteome</keyword>
<evidence type="ECO:0000256" key="2">
    <source>
        <dbReference type="ARBA" id="ARBA00006555"/>
    </source>
</evidence>
<comment type="subcellular location">
    <subcellularLocation>
        <location evidence="1">Cell inner membrane</location>
        <topology evidence="1">Single-pass membrane protein</topology>
        <orientation evidence="1">Periplasmic side</orientation>
    </subcellularLocation>
</comment>
<keyword evidence="5" id="KW-0997">Cell inner membrane</keyword>
<gene>
    <name evidence="12" type="ORF">ACFMB1_06340</name>
</gene>
<evidence type="ECO:0000313" key="13">
    <source>
        <dbReference type="Proteomes" id="UP001596116"/>
    </source>
</evidence>
<evidence type="ECO:0000313" key="12">
    <source>
        <dbReference type="EMBL" id="MFC6035156.1"/>
    </source>
</evidence>
<dbReference type="InterPro" id="IPR037682">
    <property type="entry name" value="TonB_C"/>
</dbReference>
<dbReference type="Pfam" id="PF03544">
    <property type="entry name" value="TonB_C"/>
    <property type="match status" value="2"/>
</dbReference>
<dbReference type="InterPro" id="IPR051045">
    <property type="entry name" value="TonB-dependent_transducer"/>
</dbReference>
<feature type="signal peptide" evidence="10">
    <location>
        <begin position="1"/>
        <end position="20"/>
    </location>
</feature>
<dbReference type="InterPro" id="IPR006260">
    <property type="entry name" value="TonB/TolA_C"/>
</dbReference>
<feature type="chain" id="PRO_5045850229" evidence="10">
    <location>
        <begin position="21"/>
        <end position="338"/>
    </location>
</feature>
<comment type="caution">
    <text evidence="12">The sequence shown here is derived from an EMBL/GenBank/DDBJ whole genome shotgun (WGS) entry which is preliminary data.</text>
</comment>
<dbReference type="Proteomes" id="UP001596116">
    <property type="component" value="Unassembled WGS sequence"/>
</dbReference>
<keyword evidence="9" id="KW-0472">Membrane</keyword>
<protein>
    <submittedName>
        <fullName evidence="12">Energy transducer TonB</fullName>
    </submittedName>
</protein>
<dbReference type="EMBL" id="JBHPON010000001">
    <property type="protein sequence ID" value="MFC6035156.1"/>
    <property type="molecule type" value="Genomic_DNA"/>
</dbReference>
<dbReference type="PANTHER" id="PTHR33446:SF14">
    <property type="entry name" value="PROTEIN TONB"/>
    <property type="match status" value="1"/>
</dbReference>
<dbReference type="RefSeq" id="WP_379879515.1">
    <property type="nucleotide sequence ID" value="NZ_JBHPON010000001.1"/>
</dbReference>
<sequence>MKTVTTVIAVLIALLGNVLAQEEETPATPVSRTPPPYPAECFAKLPADAPAQSVTLMFDITRQGDVENVRVREASDPCFEAVSIAAALQWKYEPRRVGGVRKSQTDMEVLLTFVIDNETLAEDYDARPAVRVPPRYPEKCMRRAKDEEAVLVGFDVSATGDTENIQVLESTNKCLNDAATESVARWKYRPKTVGGEAVSRRGVQTVITFMLGRSSQADYRMRSYVQRNLLRAQRYSKQPEKLEEAEAILDEVYEKYGESFSETELSAYHQVRAVVKINKKEYAAALDSLRIVHSLGRTSGEAREAIEDTIYQLEQILNVGPTAPVNDVGDEEPAPDGE</sequence>
<evidence type="ECO:0000256" key="8">
    <source>
        <dbReference type="ARBA" id="ARBA00022989"/>
    </source>
</evidence>
<dbReference type="PANTHER" id="PTHR33446">
    <property type="entry name" value="PROTEIN TONB-RELATED"/>
    <property type="match status" value="1"/>
</dbReference>
<dbReference type="SUPFAM" id="SSF74653">
    <property type="entry name" value="TolA/TonB C-terminal domain"/>
    <property type="match status" value="2"/>
</dbReference>
<organism evidence="12 13">
    <name type="scientific">Hyphococcus aureus</name>
    <dbReference type="NCBI Taxonomy" id="2666033"/>
    <lineage>
        <taxon>Bacteria</taxon>
        <taxon>Pseudomonadati</taxon>
        <taxon>Pseudomonadota</taxon>
        <taxon>Alphaproteobacteria</taxon>
        <taxon>Parvularculales</taxon>
        <taxon>Parvularculaceae</taxon>
        <taxon>Hyphococcus</taxon>
    </lineage>
</organism>
<dbReference type="Gene3D" id="3.30.1150.10">
    <property type="match status" value="2"/>
</dbReference>
<accession>A0ABW1KVR4</accession>
<evidence type="ECO:0000256" key="1">
    <source>
        <dbReference type="ARBA" id="ARBA00004383"/>
    </source>
</evidence>
<evidence type="ECO:0000256" key="10">
    <source>
        <dbReference type="SAM" id="SignalP"/>
    </source>
</evidence>
<proteinExistence type="inferred from homology"/>
<keyword evidence="3" id="KW-0813">Transport</keyword>
<evidence type="ECO:0000256" key="7">
    <source>
        <dbReference type="ARBA" id="ARBA00022927"/>
    </source>
</evidence>
<reference evidence="12 13" key="1">
    <citation type="submission" date="2024-09" db="EMBL/GenBank/DDBJ databases">
        <authorList>
            <person name="Zhang Z.-H."/>
        </authorList>
    </citation>
    <scope>NUCLEOTIDE SEQUENCE [LARGE SCALE GENOMIC DNA]</scope>
    <source>
        <strain evidence="12 13">HHTR114</strain>
    </source>
</reference>
<dbReference type="NCBIfam" id="TIGR01352">
    <property type="entry name" value="tonB_Cterm"/>
    <property type="match status" value="1"/>
</dbReference>
<evidence type="ECO:0000256" key="4">
    <source>
        <dbReference type="ARBA" id="ARBA00022475"/>
    </source>
</evidence>
<comment type="similarity">
    <text evidence="2">Belongs to the TonB family.</text>
</comment>
<evidence type="ECO:0000256" key="9">
    <source>
        <dbReference type="ARBA" id="ARBA00023136"/>
    </source>
</evidence>
<evidence type="ECO:0000259" key="11">
    <source>
        <dbReference type="PROSITE" id="PS52015"/>
    </source>
</evidence>
<name>A0ABW1KVR4_9PROT</name>
<evidence type="ECO:0000256" key="3">
    <source>
        <dbReference type="ARBA" id="ARBA00022448"/>
    </source>
</evidence>
<evidence type="ECO:0000256" key="5">
    <source>
        <dbReference type="ARBA" id="ARBA00022519"/>
    </source>
</evidence>
<evidence type="ECO:0000256" key="6">
    <source>
        <dbReference type="ARBA" id="ARBA00022692"/>
    </source>
</evidence>
<keyword evidence="8" id="KW-1133">Transmembrane helix</keyword>
<dbReference type="PROSITE" id="PS52015">
    <property type="entry name" value="TONB_CTD"/>
    <property type="match status" value="1"/>
</dbReference>
<keyword evidence="10" id="KW-0732">Signal</keyword>